<gene>
    <name evidence="1" type="ORF">FC695_18360</name>
</gene>
<dbReference type="Gene3D" id="1.25.40.10">
    <property type="entry name" value="Tetratricopeptide repeat domain"/>
    <property type="match status" value="1"/>
</dbReference>
<protein>
    <submittedName>
        <fullName evidence="1">Tetratricopeptide repeat protein</fullName>
    </submittedName>
</protein>
<evidence type="ECO:0000313" key="2">
    <source>
        <dbReference type="Proteomes" id="UP000308444"/>
    </source>
</evidence>
<comment type="caution">
    <text evidence="1">The sequence shown here is derived from an EMBL/GenBank/DDBJ whole genome shotgun (WGS) entry which is preliminary data.</text>
</comment>
<feature type="non-terminal residue" evidence="1">
    <location>
        <position position="1"/>
    </location>
</feature>
<dbReference type="InterPro" id="IPR011990">
    <property type="entry name" value="TPR-like_helical_dom_sf"/>
</dbReference>
<reference evidence="1 2" key="1">
    <citation type="journal article" date="2019" name="Environ. Microbiol.">
        <title>An active ?-lactamase is a part of an orchestrated cell wall stress resistance network of Bacillus subtilis and related rhizosphere species.</title>
        <authorList>
            <person name="Bucher T."/>
            <person name="Keren-Paz A."/>
            <person name="Hausser J."/>
            <person name="Olender T."/>
            <person name="Cytryn E."/>
            <person name="Kolodkin-Gal I."/>
        </authorList>
    </citation>
    <scope>NUCLEOTIDE SEQUENCE [LARGE SCALE GENOMIC DNA]</scope>
    <source>
        <strain evidence="1 2">I32</strain>
    </source>
</reference>
<dbReference type="Proteomes" id="UP000308444">
    <property type="component" value="Unassembled WGS sequence"/>
</dbReference>
<dbReference type="AlphaFoldDB" id="A0A9X9F5P7"/>
<proteinExistence type="predicted"/>
<evidence type="ECO:0000313" key="1">
    <source>
        <dbReference type="EMBL" id="TKJ01742.1"/>
    </source>
</evidence>
<organism evidence="1 2">
    <name type="scientific">Bacillus cereus</name>
    <dbReference type="NCBI Taxonomy" id="1396"/>
    <lineage>
        <taxon>Bacteria</taxon>
        <taxon>Bacillati</taxon>
        <taxon>Bacillota</taxon>
        <taxon>Bacilli</taxon>
        <taxon>Bacillales</taxon>
        <taxon>Bacillaceae</taxon>
        <taxon>Bacillus</taxon>
        <taxon>Bacillus cereus group</taxon>
    </lineage>
</organism>
<accession>A0A9X9F5P7</accession>
<name>A0A9X9F5P7_BACCE</name>
<sequence>LCTELDNEEYQHRFKILRDINNNVPAEKLEATVLAGIEYFEREDLYEYIYEYCNVLAEKIFELGQHAKAGTYFYKAMQAKKKADAKGALK</sequence>
<dbReference type="EMBL" id="SZOH01001247">
    <property type="protein sequence ID" value="TKJ01742.1"/>
    <property type="molecule type" value="Genomic_DNA"/>
</dbReference>